<protein>
    <submittedName>
        <fullName evidence="1">Uncharacterized protein</fullName>
    </submittedName>
</protein>
<name>A0ACB8ZEM2_9ASTR</name>
<proteinExistence type="predicted"/>
<keyword evidence="2" id="KW-1185">Reference proteome</keyword>
<comment type="caution">
    <text evidence="1">The sequence shown here is derived from an EMBL/GenBank/DDBJ whole genome shotgun (WGS) entry which is preliminary data.</text>
</comment>
<reference evidence="1 2" key="2">
    <citation type="journal article" date="2022" name="Mol. Ecol. Resour.">
        <title>The genomes of chicory, endive, great burdock and yacon provide insights into Asteraceae paleo-polyploidization history and plant inulin production.</title>
        <authorList>
            <person name="Fan W."/>
            <person name="Wang S."/>
            <person name="Wang H."/>
            <person name="Wang A."/>
            <person name="Jiang F."/>
            <person name="Liu H."/>
            <person name="Zhao H."/>
            <person name="Xu D."/>
            <person name="Zhang Y."/>
        </authorList>
    </citation>
    <scope>NUCLEOTIDE SEQUENCE [LARGE SCALE GENOMIC DNA]</scope>
    <source>
        <strain evidence="2">cv. Yunnan</strain>
        <tissue evidence="1">Leaves</tissue>
    </source>
</reference>
<evidence type="ECO:0000313" key="1">
    <source>
        <dbReference type="EMBL" id="KAI3696227.1"/>
    </source>
</evidence>
<accession>A0ACB8ZEM2</accession>
<gene>
    <name evidence="1" type="ORF">L1987_79238</name>
</gene>
<reference evidence="2" key="1">
    <citation type="journal article" date="2022" name="Mol. Ecol. Resour.">
        <title>The genomes of chicory, endive, great burdock and yacon provide insights into Asteraceae palaeo-polyploidization history and plant inulin production.</title>
        <authorList>
            <person name="Fan W."/>
            <person name="Wang S."/>
            <person name="Wang H."/>
            <person name="Wang A."/>
            <person name="Jiang F."/>
            <person name="Liu H."/>
            <person name="Zhao H."/>
            <person name="Xu D."/>
            <person name="Zhang Y."/>
        </authorList>
    </citation>
    <scope>NUCLEOTIDE SEQUENCE [LARGE SCALE GENOMIC DNA]</scope>
    <source>
        <strain evidence="2">cv. Yunnan</strain>
    </source>
</reference>
<dbReference type="EMBL" id="CM042043">
    <property type="protein sequence ID" value="KAI3696227.1"/>
    <property type="molecule type" value="Genomic_DNA"/>
</dbReference>
<evidence type="ECO:0000313" key="2">
    <source>
        <dbReference type="Proteomes" id="UP001056120"/>
    </source>
</evidence>
<organism evidence="1 2">
    <name type="scientific">Smallanthus sonchifolius</name>
    <dbReference type="NCBI Taxonomy" id="185202"/>
    <lineage>
        <taxon>Eukaryota</taxon>
        <taxon>Viridiplantae</taxon>
        <taxon>Streptophyta</taxon>
        <taxon>Embryophyta</taxon>
        <taxon>Tracheophyta</taxon>
        <taxon>Spermatophyta</taxon>
        <taxon>Magnoliopsida</taxon>
        <taxon>eudicotyledons</taxon>
        <taxon>Gunneridae</taxon>
        <taxon>Pentapetalae</taxon>
        <taxon>asterids</taxon>
        <taxon>campanulids</taxon>
        <taxon>Asterales</taxon>
        <taxon>Asteraceae</taxon>
        <taxon>Asteroideae</taxon>
        <taxon>Heliantheae alliance</taxon>
        <taxon>Millerieae</taxon>
        <taxon>Smallanthus</taxon>
    </lineage>
</organism>
<dbReference type="Proteomes" id="UP001056120">
    <property type="component" value="Linkage Group LG26"/>
</dbReference>
<sequence length="157" mass="18394">MSPRKFLDGDHKQQPKSGIVIKGPRPTPLKIKQESHTIHKHHNHHQPSQIRKPIIIYIRSPKVIHTKPHEFMALVQRLTGRSRHEDHEKEQKNTREDGYDLNEVGHERNDIGKSRSPMFNTPSNRYVADVPLFTPNTSDYFFSPSSLVEFMKRLPEY</sequence>